<evidence type="ECO:0000256" key="3">
    <source>
        <dbReference type="ARBA" id="ARBA00022989"/>
    </source>
</evidence>
<evidence type="ECO:0000313" key="7">
    <source>
        <dbReference type="EMBL" id="EEE53956.1"/>
    </source>
</evidence>
<feature type="transmembrane region" description="Helical" evidence="5">
    <location>
        <begin position="138"/>
        <end position="163"/>
    </location>
</feature>
<dbReference type="InterPro" id="IPR050186">
    <property type="entry name" value="TPT_transporter"/>
</dbReference>
<protein>
    <recommendedName>
        <fullName evidence="6">Sugar phosphate transporter domain-containing protein</fullName>
    </recommendedName>
</protein>
<evidence type="ECO:0000256" key="5">
    <source>
        <dbReference type="SAM" id="Phobius"/>
    </source>
</evidence>
<dbReference type="AlphaFoldDB" id="B9ET40"/>
<evidence type="ECO:0000256" key="4">
    <source>
        <dbReference type="ARBA" id="ARBA00023136"/>
    </source>
</evidence>
<keyword evidence="2 5" id="KW-0812">Transmembrane</keyword>
<organism evidence="7">
    <name type="scientific">Oryza sativa subsp. japonica</name>
    <name type="common">Rice</name>
    <dbReference type="NCBI Taxonomy" id="39947"/>
    <lineage>
        <taxon>Eukaryota</taxon>
        <taxon>Viridiplantae</taxon>
        <taxon>Streptophyta</taxon>
        <taxon>Embryophyta</taxon>
        <taxon>Tracheophyta</taxon>
        <taxon>Spermatophyta</taxon>
        <taxon>Magnoliopsida</taxon>
        <taxon>Liliopsida</taxon>
        <taxon>Poales</taxon>
        <taxon>Poaceae</taxon>
        <taxon>BOP clade</taxon>
        <taxon>Oryzoideae</taxon>
        <taxon>Oryzeae</taxon>
        <taxon>Oryzinae</taxon>
        <taxon>Oryza</taxon>
        <taxon>Oryza sativa</taxon>
    </lineage>
</organism>
<feature type="transmembrane region" description="Helical" evidence="5">
    <location>
        <begin position="213"/>
        <end position="233"/>
    </location>
</feature>
<feature type="domain" description="Sugar phosphate transporter" evidence="6">
    <location>
        <begin position="91"/>
        <end position="326"/>
    </location>
</feature>
<dbReference type="EMBL" id="CM000138">
    <property type="protein sequence ID" value="EEE53956.1"/>
    <property type="molecule type" value="Genomic_DNA"/>
</dbReference>
<dbReference type="InterPro" id="IPR004853">
    <property type="entry name" value="Sugar_P_trans_dom"/>
</dbReference>
<accession>B9ET40</accession>
<feature type="transmembrane region" description="Helical" evidence="5">
    <location>
        <begin position="175"/>
        <end position="192"/>
    </location>
</feature>
<dbReference type="Pfam" id="PF03151">
    <property type="entry name" value="TPT"/>
    <property type="match status" value="1"/>
</dbReference>
<dbReference type="SUPFAM" id="SSF103481">
    <property type="entry name" value="Multidrug resistance efflux transporter EmrE"/>
    <property type="match status" value="2"/>
</dbReference>
<name>B9ET40_ORYSJ</name>
<keyword evidence="3 5" id="KW-1133">Transmembrane helix</keyword>
<reference evidence="7" key="1">
    <citation type="journal article" date="2005" name="PLoS Biol.">
        <title>The genomes of Oryza sativa: a history of duplications.</title>
        <authorList>
            <person name="Yu J."/>
            <person name="Wang J."/>
            <person name="Lin W."/>
            <person name="Li S."/>
            <person name="Li H."/>
            <person name="Zhou J."/>
            <person name="Ni P."/>
            <person name="Dong W."/>
            <person name="Hu S."/>
            <person name="Zeng C."/>
            <person name="Zhang J."/>
            <person name="Zhang Y."/>
            <person name="Li R."/>
            <person name="Xu Z."/>
            <person name="Li S."/>
            <person name="Li X."/>
            <person name="Zheng H."/>
            <person name="Cong L."/>
            <person name="Lin L."/>
            <person name="Yin J."/>
            <person name="Geng J."/>
            <person name="Li G."/>
            <person name="Shi J."/>
            <person name="Liu J."/>
            <person name="Lv H."/>
            <person name="Li J."/>
            <person name="Wang J."/>
            <person name="Deng Y."/>
            <person name="Ran L."/>
            <person name="Shi X."/>
            <person name="Wang X."/>
            <person name="Wu Q."/>
            <person name="Li C."/>
            <person name="Ren X."/>
            <person name="Wang J."/>
            <person name="Wang X."/>
            <person name="Li D."/>
            <person name="Liu D."/>
            <person name="Zhang X."/>
            <person name="Ji Z."/>
            <person name="Zhao W."/>
            <person name="Sun Y."/>
            <person name="Zhang Z."/>
            <person name="Bao J."/>
            <person name="Han Y."/>
            <person name="Dong L."/>
            <person name="Ji J."/>
            <person name="Chen P."/>
            <person name="Wu S."/>
            <person name="Liu J."/>
            <person name="Xiao Y."/>
            <person name="Bu D."/>
            <person name="Tan J."/>
            <person name="Yang L."/>
            <person name="Ye C."/>
            <person name="Zhang J."/>
            <person name="Xu J."/>
            <person name="Zhou Y."/>
            <person name="Yu Y."/>
            <person name="Zhang B."/>
            <person name="Zhuang S."/>
            <person name="Wei H."/>
            <person name="Liu B."/>
            <person name="Lei M."/>
            <person name="Yu H."/>
            <person name="Li Y."/>
            <person name="Xu H."/>
            <person name="Wei S."/>
            <person name="He X."/>
            <person name="Fang L."/>
            <person name="Zhang Z."/>
            <person name="Zhang Y."/>
            <person name="Huang X."/>
            <person name="Su Z."/>
            <person name="Tong W."/>
            <person name="Li J."/>
            <person name="Tong Z."/>
            <person name="Li S."/>
            <person name="Ye J."/>
            <person name="Wang L."/>
            <person name="Fang L."/>
            <person name="Lei T."/>
            <person name="Chen C."/>
            <person name="Chen H."/>
            <person name="Xu Z."/>
            <person name="Li H."/>
            <person name="Huang H."/>
            <person name="Zhang F."/>
            <person name="Xu H."/>
            <person name="Li N."/>
            <person name="Zhao C."/>
            <person name="Li S."/>
            <person name="Dong L."/>
            <person name="Huang Y."/>
            <person name="Li L."/>
            <person name="Xi Y."/>
            <person name="Qi Q."/>
            <person name="Li W."/>
            <person name="Zhang B."/>
            <person name="Hu W."/>
            <person name="Zhang Y."/>
            <person name="Tian X."/>
            <person name="Jiao Y."/>
            <person name="Liang X."/>
            <person name="Jin J."/>
            <person name="Gao L."/>
            <person name="Zheng W."/>
            <person name="Hao B."/>
            <person name="Liu S."/>
            <person name="Wang W."/>
            <person name="Yuan L."/>
            <person name="Cao M."/>
            <person name="McDermott J."/>
            <person name="Samudrala R."/>
            <person name="Wang J."/>
            <person name="Wong G.K."/>
            <person name="Yang H."/>
        </authorList>
    </citation>
    <scope>NUCLEOTIDE SEQUENCE [LARGE SCALE GENOMIC DNA]</scope>
</reference>
<evidence type="ECO:0000259" key="6">
    <source>
        <dbReference type="Pfam" id="PF03151"/>
    </source>
</evidence>
<dbReference type="InterPro" id="IPR037185">
    <property type="entry name" value="EmrE-like"/>
</dbReference>
<dbReference type="GO" id="GO:0016020">
    <property type="term" value="C:membrane"/>
    <property type="evidence" value="ECO:0007669"/>
    <property type="project" value="UniProtKB-SubCell"/>
</dbReference>
<reference evidence="7" key="2">
    <citation type="submission" date="2008-12" db="EMBL/GenBank/DDBJ databases">
        <title>Improved gene annotation of the rice (Oryza sativa) genomes.</title>
        <authorList>
            <person name="Wang J."/>
            <person name="Li R."/>
            <person name="Fan W."/>
            <person name="Huang Q."/>
            <person name="Zhang J."/>
            <person name="Zhou Y."/>
            <person name="Hu Y."/>
            <person name="Zi S."/>
            <person name="Li J."/>
            <person name="Ni P."/>
            <person name="Zheng H."/>
            <person name="Zhang Y."/>
            <person name="Zhao M."/>
            <person name="Hao Q."/>
            <person name="McDermott J."/>
            <person name="Samudrala R."/>
            <person name="Kristiansen K."/>
            <person name="Wong G.K.-S."/>
        </authorList>
    </citation>
    <scope>NUCLEOTIDE SEQUENCE</scope>
</reference>
<evidence type="ECO:0000256" key="1">
    <source>
        <dbReference type="ARBA" id="ARBA00004141"/>
    </source>
</evidence>
<dbReference type="Proteomes" id="UP000007752">
    <property type="component" value="Chromosome 1"/>
</dbReference>
<proteinExistence type="predicted"/>
<feature type="transmembrane region" description="Helical" evidence="5">
    <location>
        <begin position="307"/>
        <end position="325"/>
    </location>
</feature>
<evidence type="ECO:0000256" key="2">
    <source>
        <dbReference type="ARBA" id="ARBA00022692"/>
    </source>
</evidence>
<gene>
    <name evidence="7" type="ORF">OsJ_00556</name>
</gene>
<sequence length="336" mass="35048">MQRAAAASRATAWSTARHGAARVTASASFSGGGGIVAGAALPLRVRGGQLMSLPLLSGGRAVTARVAAAEAPLPADDADAAAGRERGALAETAQLGAMILAKIAPLAAGHMLGTVFTNMSLSKVAVSFTHTIKASEPFFTVLLSAFFLGETPSLLVLGSLVPIVGGVALASLTELSFNWIGFWSAMASNLLYQSRNVLSKKLLGGEEEALDDINLFSILTILSFLLSLPLMLFSEGVKFSPGYLRSTGLNLQELCVRAALAGFCFHGYQKLSYLILARVSPVTHSVANCVKRVVVIVASVLFFRTPISPVNALGTGVALGGVFLYSRLKRTKPKNA</sequence>
<dbReference type="PANTHER" id="PTHR11132">
    <property type="entry name" value="SOLUTE CARRIER FAMILY 35"/>
    <property type="match status" value="1"/>
</dbReference>
<keyword evidence="4 5" id="KW-0472">Membrane</keyword>
<comment type="subcellular location">
    <subcellularLocation>
        <location evidence="1">Membrane</location>
        <topology evidence="1">Multi-pass membrane protein</topology>
    </subcellularLocation>
</comment>